<dbReference type="PIRSF" id="PIRSF000521">
    <property type="entry name" value="Transaminase_4ab_Lys_Orn"/>
    <property type="match status" value="1"/>
</dbReference>
<gene>
    <name evidence="4" type="ORF">SAMN02745910_01303</name>
</gene>
<dbReference type="PANTHER" id="PTHR43094">
    <property type="entry name" value="AMINOTRANSFERASE"/>
    <property type="match status" value="1"/>
</dbReference>
<evidence type="ECO:0000313" key="4">
    <source>
        <dbReference type="EMBL" id="SFQ40368.1"/>
    </source>
</evidence>
<dbReference type="EMBL" id="FOXX01000002">
    <property type="protein sequence ID" value="SFQ40368.1"/>
    <property type="molecule type" value="Genomic_DNA"/>
</dbReference>
<dbReference type="Proteomes" id="UP000182762">
    <property type="component" value="Unassembled WGS sequence"/>
</dbReference>
<dbReference type="PROSITE" id="PS00600">
    <property type="entry name" value="AA_TRANSFER_CLASS_3"/>
    <property type="match status" value="1"/>
</dbReference>
<organism evidence="4 5">
    <name type="scientific">Priestia endophytica DSM 13796</name>
    <dbReference type="NCBI Taxonomy" id="1121089"/>
    <lineage>
        <taxon>Bacteria</taxon>
        <taxon>Bacillati</taxon>
        <taxon>Bacillota</taxon>
        <taxon>Bacilli</taxon>
        <taxon>Bacillales</taxon>
        <taxon>Bacillaceae</taxon>
        <taxon>Priestia</taxon>
    </lineage>
</organism>
<dbReference type="InterPro" id="IPR015424">
    <property type="entry name" value="PyrdxlP-dep_Trfase"/>
</dbReference>
<dbReference type="InterPro" id="IPR015422">
    <property type="entry name" value="PyrdxlP-dep_Trfase_small"/>
</dbReference>
<accession>A0A1I5Y851</accession>
<evidence type="ECO:0000256" key="1">
    <source>
        <dbReference type="ARBA" id="ARBA00008954"/>
    </source>
</evidence>
<keyword evidence="4" id="KW-0808">Transferase</keyword>
<dbReference type="RefSeq" id="WP_061803722.1">
    <property type="nucleotide sequence ID" value="NZ_FOXX01000002.1"/>
</dbReference>
<keyword evidence="2 3" id="KW-0663">Pyridoxal phosphate</keyword>
<dbReference type="InterPro" id="IPR049704">
    <property type="entry name" value="Aminotrans_3_PPA_site"/>
</dbReference>
<name>A0A1I5Y851_9BACI</name>
<dbReference type="Gene3D" id="3.40.640.10">
    <property type="entry name" value="Type I PLP-dependent aspartate aminotransferase-like (Major domain)"/>
    <property type="match status" value="1"/>
</dbReference>
<sequence>MSHLIKPILDGTYPKVSYGKGVFLYDEHGKDYLDASSGAVTVSVGHGVQEITDVLENQAKRVSFVYRSQFTSEAAERLAEKIYKLSNGHLSYSFFVNSGTEATETAMKMALQHFQEKGQGSKLKILSRWMSYHGITIGSLSMSGHSIRRTRFVPLLQDYPTVSAPYCYRCPYQMEFPSCRLRCADELERAIIRIGEEHIAAFIAEPIIGAAGAAITPPPGYYERIRDICDRYNILFIADEVMTGLGRTGKMFGYDHWEAKPDIVTLGKGLGAGYTPIAAAVATEEVILPIKKGSKLVMSGHTFSANPLSCATALSVLQYVEKHNLVDESAQKGAYLKKELLKLKERFSIIGDVRGEGLLLGVEFVEDKKTKEPFPTSAQLTNQIIQTAMQNGLLLYPSAAGIEGVRGDAVIISPPFTIKEGEIKELLCRFEKTLSSIEMRLKNNQEERE</sequence>
<dbReference type="InterPro" id="IPR015421">
    <property type="entry name" value="PyrdxlP-dep_Trfase_major"/>
</dbReference>
<proteinExistence type="inferred from homology"/>
<reference evidence="4 5" key="1">
    <citation type="submission" date="2016-10" db="EMBL/GenBank/DDBJ databases">
        <authorList>
            <person name="Varghese N."/>
            <person name="Submissions S."/>
        </authorList>
    </citation>
    <scope>NUCLEOTIDE SEQUENCE [LARGE SCALE GENOMIC DNA]</scope>
    <source>
        <strain evidence="4 5">DSM 13796</strain>
    </source>
</reference>
<keyword evidence="4" id="KW-0032">Aminotransferase</keyword>
<dbReference type="GO" id="GO:0008483">
    <property type="term" value="F:transaminase activity"/>
    <property type="evidence" value="ECO:0007669"/>
    <property type="project" value="UniProtKB-KW"/>
</dbReference>
<comment type="caution">
    <text evidence="4">The sequence shown here is derived from an EMBL/GenBank/DDBJ whole genome shotgun (WGS) entry which is preliminary data.</text>
</comment>
<keyword evidence="5" id="KW-1185">Reference proteome</keyword>
<dbReference type="PANTHER" id="PTHR43094:SF1">
    <property type="entry name" value="AMINOTRANSFERASE CLASS-III"/>
    <property type="match status" value="1"/>
</dbReference>
<dbReference type="Gene3D" id="3.90.1150.10">
    <property type="entry name" value="Aspartate Aminotransferase, domain 1"/>
    <property type="match status" value="1"/>
</dbReference>
<comment type="similarity">
    <text evidence="1 3">Belongs to the class-III pyridoxal-phosphate-dependent aminotransferase family.</text>
</comment>
<evidence type="ECO:0000313" key="5">
    <source>
        <dbReference type="Proteomes" id="UP000182762"/>
    </source>
</evidence>
<protein>
    <submittedName>
        <fullName evidence="4">Adenosylmethionine-8-amino-7-oxononanoate aminotransferase</fullName>
    </submittedName>
</protein>
<dbReference type="GeneID" id="93710025"/>
<evidence type="ECO:0000256" key="3">
    <source>
        <dbReference type="RuleBase" id="RU003560"/>
    </source>
</evidence>
<dbReference type="CDD" id="cd00610">
    <property type="entry name" value="OAT_like"/>
    <property type="match status" value="1"/>
</dbReference>
<dbReference type="InterPro" id="IPR005814">
    <property type="entry name" value="Aminotrans_3"/>
</dbReference>
<dbReference type="Pfam" id="PF00202">
    <property type="entry name" value="Aminotran_3"/>
    <property type="match status" value="1"/>
</dbReference>
<dbReference type="SUPFAM" id="SSF53383">
    <property type="entry name" value="PLP-dependent transferases"/>
    <property type="match status" value="1"/>
</dbReference>
<evidence type="ECO:0000256" key="2">
    <source>
        <dbReference type="ARBA" id="ARBA00022898"/>
    </source>
</evidence>
<dbReference type="NCBIfam" id="NF005375">
    <property type="entry name" value="PRK06917.1"/>
    <property type="match status" value="1"/>
</dbReference>